<reference evidence="13 14" key="1">
    <citation type="submission" date="2015-09" db="EMBL/GenBank/DDBJ databases">
        <authorList>
            <consortium name="Pathogen Informatics"/>
        </authorList>
    </citation>
    <scope>NUCLEOTIDE SEQUENCE [LARGE SCALE GENOMIC DNA]</scope>
    <source>
        <strain evidence="6 13">2789STDY5834880</strain>
        <strain evidence="7 14">2789STDY5834946</strain>
    </source>
</reference>
<feature type="binding site" evidence="4">
    <location>
        <position position="266"/>
    </location>
    <ligand>
        <name>substrate</name>
    </ligand>
</feature>
<reference evidence="10" key="5">
    <citation type="submission" date="2023-07" db="EMBL/GenBank/DDBJ databases">
        <title>Whole Genome Sequencing of Colonoscopy isolates.</title>
        <authorList>
            <person name="Surve S.V."/>
            <person name="Valls R.A."/>
            <person name="Barrak K.E."/>
            <person name="Gardner T.B."/>
            <person name="O'Toole G.A."/>
        </authorList>
    </citation>
    <scope>NUCLEOTIDE SEQUENCE</scope>
    <source>
        <strain evidence="10">GP0119</strain>
    </source>
</reference>
<accession>A0A174GH58</accession>
<dbReference type="Gene3D" id="1.50.10.10">
    <property type="match status" value="1"/>
</dbReference>
<dbReference type="EMBL" id="CZBL01000004">
    <property type="protein sequence ID" value="CUP91542.1"/>
    <property type="molecule type" value="Genomic_DNA"/>
</dbReference>
<comment type="similarity">
    <text evidence="2">Belongs to the glycosyl hydrolase 88 family.</text>
</comment>
<feature type="binding site" evidence="4">
    <location>
        <position position="194"/>
    </location>
    <ligand>
        <name>substrate</name>
    </ligand>
</feature>
<dbReference type="PANTHER" id="PTHR36845">
    <property type="entry name" value="HYDROLASE, PUTATIVE (AFU_ORTHOLOGUE AFUA_7G05090)-RELATED"/>
    <property type="match status" value="1"/>
</dbReference>
<sequence length="433" mass="49328">MIKFIKKNPAIPQRWIVLTALAYSLTAAQAQTPQAEKAFIKENMEFATKQYSLMMQTPAQGKNGKAIMPHSMRKDGTPSKGSIYLWTAGFFPGTLWYLSNYTGDKALQDSALVYTHQMEPAKTFTDNHDIGFMMYCSYGNANRFAPKDEYEDILVESARSLCTRFRPQAKVIQSWNGFRSWHGDKVYDFPVIIDNMMNLELLFHASKVTGDESFRKVAISHAEQVMHHQVRKDYSCFHIIYYDKKTGKPIKGETSQGYSDNSAWSRGQAWGIYGFTMCYRETKDKRFLKTAEKMADFYLDHPNLPSDKVAWWDFNAFQEGYTPGIRSNACKMVNNYRDASAAACVASALLELSTYSKGSKSKKYLESAKQILHALGSTNYRAELGKNANFILMHSVGAVPHNSEIDVPLTYADYYFIEALHRYNRMLDGKSPL</sequence>
<dbReference type="InterPro" id="IPR008928">
    <property type="entry name" value="6-hairpin_glycosidase_sf"/>
</dbReference>
<feature type="chain" id="PRO_5014251328" evidence="5">
    <location>
        <begin position="31"/>
        <end position="433"/>
    </location>
</feature>
<protein>
    <submittedName>
        <fullName evidence="10">Glycoside hydrolase family 88 protein</fullName>
    </submittedName>
    <submittedName>
        <fullName evidence="8">Glycosyl hydrolase family 88</fullName>
    </submittedName>
    <submittedName>
        <fullName evidence="6">Unsaturated glucuronyl hydrolase</fullName>
        <ecNumber evidence="6">3.2.1.179</ecNumber>
    </submittedName>
</protein>
<evidence type="ECO:0000313" key="16">
    <source>
        <dbReference type="Proteomes" id="UP000368418"/>
    </source>
</evidence>
<evidence type="ECO:0000313" key="8">
    <source>
        <dbReference type="EMBL" id="KAA5487549.1"/>
    </source>
</evidence>
<dbReference type="GO" id="GO:0000272">
    <property type="term" value="P:polysaccharide catabolic process"/>
    <property type="evidence" value="ECO:0007669"/>
    <property type="project" value="TreeGrafter"/>
</dbReference>
<reference evidence="12" key="4">
    <citation type="submission" date="2022-08" db="EMBL/GenBank/DDBJ databases">
        <title>Genome Sequencing of Bacteroides fragilis Group Isolates with Nanopore Technology.</title>
        <authorList>
            <person name="Tisza M.J."/>
            <person name="Smith D."/>
            <person name="Dekker J.P."/>
        </authorList>
    </citation>
    <scope>NUCLEOTIDE SEQUENCE</scope>
    <source>
        <strain evidence="12">BFG-474</strain>
    </source>
</reference>
<dbReference type="InterPro" id="IPR052369">
    <property type="entry name" value="UG_Glycosaminoglycan_Hydrolase"/>
</dbReference>
<dbReference type="STRING" id="47678.ERS852494_00338"/>
<reference evidence="16 17" key="3">
    <citation type="journal article" date="2019" name="Nat. Med.">
        <title>A library of human gut bacterial isolates paired with longitudinal multiomics data enables mechanistic microbiome research.</title>
        <authorList>
            <person name="Poyet M."/>
            <person name="Groussin M."/>
            <person name="Gibbons S.M."/>
            <person name="Avila-Pacheco J."/>
            <person name="Jiang X."/>
            <person name="Kearney S.M."/>
            <person name="Perrotta A.R."/>
            <person name="Berdy B."/>
            <person name="Zhao S."/>
            <person name="Lieberman T.D."/>
            <person name="Swanson P.K."/>
            <person name="Smith M."/>
            <person name="Roesemann S."/>
            <person name="Alexander J.E."/>
            <person name="Rich S.A."/>
            <person name="Livny J."/>
            <person name="Vlamakis H."/>
            <person name="Clish C."/>
            <person name="Bullock K."/>
            <person name="Deik A."/>
            <person name="Scott J."/>
            <person name="Pierce K.A."/>
            <person name="Xavier R.J."/>
            <person name="Alm E.J."/>
        </authorList>
    </citation>
    <scope>NUCLEOTIDE SEQUENCE [LARGE SCALE GENOMIC DNA]</scope>
    <source>
        <strain evidence="9 16">BIOML-A19</strain>
        <strain evidence="8 17">BIOML-A21</strain>
    </source>
</reference>
<feature type="signal peptide" evidence="5">
    <location>
        <begin position="1"/>
        <end position="30"/>
    </location>
</feature>
<dbReference type="GO" id="GO:0052757">
    <property type="term" value="F:chondroitin hydrolase activity"/>
    <property type="evidence" value="ECO:0007669"/>
    <property type="project" value="TreeGrafter"/>
</dbReference>
<dbReference type="EMBL" id="CZAI01000001">
    <property type="protein sequence ID" value="CUO61904.1"/>
    <property type="molecule type" value="Genomic_DNA"/>
</dbReference>
<keyword evidence="1 6" id="KW-0378">Hydrolase</keyword>
<name>A0A174GH58_9BACE</name>
<keyword evidence="5" id="KW-0732">Signal</keyword>
<dbReference type="Proteomes" id="UP001170023">
    <property type="component" value="Unassembled WGS sequence"/>
</dbReference>
<dbReference type="EMBL" id="CP103166">
    <property type="protein sequence ID" value="UVQ97600.1"/>
    <property type="molecule type" value="Genomic_DNA"/>
</dbReference>
<dbReference type="EC" id="3.2.1.179" evidence="6"/>
<evidence type="ECO:0000313" key="10">
    <source>
        <dbReference type="EMBL" id="MDO6357951.1"/>
    </source>
</evidence>
<dbReference type="SUPFAM" id="SSF48208">
    <property type="entry name" value="Six-hairpin glycosidases"/>
    <property type="match status" value="1"/>
</dbReference>
<feature type="binding site" evidence="4">
    <location>
        <position position="270"/>
    </location>
    <ligand>
        <name>substrate</name>
    </ligand>
</feature>
<evidence type="ECO:0000313" key="13">
    <source>
        <dbReference type="Proteomes" id="UP000095657"/>
    </source>
</evidence>
<evidence type="ECO:0000313" key="7">
    <source>
        <dbReference type="EMBL" id="CUP91542.1"/>
    </source>
</evidence>
<evidence type="ECO:0000313" key="14">
    <source>
        <dbReference type="Proteomes" id="UP000095725"/>
    </source>
</evidence>
<dbReference type="InterPro" id="IPR012341">
    <property type="entry name" value="6hp_glycosidase-like_sf"/>
</dbReference>
<feature type="active site" description="Nucleophile" evidence="3">
    <location>
        <position position="129"/>
    </location>
</feature>
<dbReference type="EMBL" id="VVYF01000022">
    <property type="protein sequence ID" value="KAA5487549.1"/>
    <property type="molecule type" value="Genomic_DNA"/>
</dbReference>
<feature type="binding site" evidence="4">
    <location>
        <position position="254"/>
    </location>
    <ligand>
        <name>substrate</name>
    </ligand>
</feature>
<evidence type="ECO:0000256" key="5">
    <source>
        <dbReference type="SAM" id="SignalP"/>
    </source>
</evidence>
<dbReference type="Proteomes" id="UP000095657">
    <property type="component" value="Unassembled WGS sequence"/>
</dbReference>
<evidence type="ECO:0000313" key="6">
    <source>
        <dbReference type="EMBL" id="CUO61904.1"/>
    </source>
</evidence>
<evidence type="ECO:0000313" key="15">
    <source>
        <dbReference type="Proteomes" id="UP000284205"/>
    </source>
</evidence>
<evidence type="ECO:0000313" key="12">
    <source>
        <dbReference type="EMBL" id="UVQ97600.1"/>
    </source>
</evidence>
<evidence type="ECO:0000256" key="3">
    <source>
        <dbReference type="PIRSR" id="PIRSR610905-1"/>
    </source>
</evidence>
<dbReference type="EMBL" id="QRUO01000005">
    <property type="protein sequence ID" value="RGR72503.1"/>
    <property type="molecule type" value="Genomic_DNA"/>
</dbReference>
<dbReference type="Proteomes" id="UP000284205">
    <property type="component" value="Unassembled WGS sequence"/>
</dbReference>
<dbReference type="EMBL" id="VVYD01000001">
    <property type="protein sequence ID" value="KAA5503971.1"/>
    <property type="molecule type" value="Genomic_DNA"/>
</dbReference>
<dbReference type="Proteomes" id="UP001060260">
    <property type="component" value="Chromosome"/>
</dbReference>
<dbReference type="Proteomes" id="UP000368418">
    <property type="component" value="Unassembled WGS sequence"/>
</dbReference>
<feature type="active site" description="Proton donor" evidence="3">
    <location>
        <position position="194"/>
    </location>
</feature>
<evidence type="ECO:0000313" key="17">
    <source>
        <dbReference type="Proteomes" id="UP000491168"/>
    </source>
</evidence>
<dbReference type="RefSeq" id="WP_005682484.1">
    <property type="nucleotide sequence ID" value="NZ_CABMOQ010000018.1"/>
</dbReference>
<proteinExistence type="inferred from homology"/>
<dbReference type="Proteomes" id="UP000095725">
    <property type="component" value="Unassembled WGS sequence"/>
</dbReference>
<evidence type="ECO:0000313" key="11">
    <source>
        <dbReference type="EMBL" id="RGR72503.1"/>
    </source>
</evidence>
<evidence type="ECO:0000256" key="4">
    <source>
        <dbReference type="PIRSR" id="PIRSR610905-2"/>
    </source>
</evidence>
<dbReference type="Pfam" id="PF07470">
    <property type="entry name" value="Glyco_hydro_88"/>
    <property type="match status" value="1"/>
</dbReference>
<dbReference type="EMBL" id="JAUONL010000006">
    <property type="protein sequence ID" value="MDO6357951.1"/>
    <property type="molecule type" value="Genomic_DNA"/>
</dbReference>
<reference evidence="11 15" key="2">
    <citation type="submission" date="2018-08" db="EMBL/GenBank/DDBJ databases">
        <title>A genome reference for cultivated species of the human gut microbiota.</title>
        <authorList>
            <person name="Zou Y."/>
            <person name="Xue W."/>
            <person name="Luo G."/>
        </authorList>
    </citation>
    <scope>NUCLEOTIDE SEQUENCE [LARGE SCALE GENOMIC DNA]</scope>
    <source>
        <strain evidence="11 15">AF24-29LB</strain>
    </source>
</reference>
<evidence type="ECO:0000256" key="1">
    <source>
        <dbReference type="ARBA" id="ARBA00022801"/>
    </source>
</evidence>
<evidence type="ECO:0000256" key="2">
    <source>
        <dbReference type="ARBA" id="ARBA00038358"/>
    </source>
</evidence>
<evidence type="ECO:0000313" key="9">
    <source>
        <dbReference type="EMBL" id="KAA5503971.1"/>
    </source>
</evidence>
<feature type="binding site" evidence="4">
    <location>
        <position position="129"/>
    </location>
    <ligand>
        <name>substrate</name>
    </ligand>
</feature>
<dbReference type="PANTHER" id="PTHR36845:SF1">
    <property type="entry name" value="HYDROLASE, PUTATIVE (AFU_ORTHOLOGUE AFUA_7G05090)-RELATED"/>
    <property type="match status" value="1"/>
</dbReference>
<keyword evidence="6" id="KW-0326">Glycosidase</keyword>
<dbReference type="GeneID" id="75112277"/>
<dbReference type="AlphaFoldDB" id="A0A174GH58"/>
<organism evidence="6 13">
    <name type="scientific">Bacteroides caccae</name>
    <dbReference type="NCBI Taxonomy" id="47678"/>
    <lineage>
        <taxon>Bacteria</taxon>
        <taxon>Pseudomonadati</taxon>
        <taxon>Bacteroidota</taxon>
        <taxon>Bacteroidia</taxon>
        <taxon>Bacteroidales</taxon>
        <taxon>Bacteroidaceae</taxon>
        <taxon>Bacteroides</taxon>
    </lineage>
</organism>
<dbReference type="Proteomes" id="UP000491168">
    <property type="component" value="Unassembled WGS sequence"/>
</dbReference>
<dbReference type="InterPro" id="IPR010905">
    <property type="entry name" value="Glyco_hydro_88"/>
</dbReference>
<feature type="binding site" evidence="4">
    <location>
        <position position="252"/>
    </location>
    <ligand>
        <name>substrate</name>
    </ligand>
</feature>
<gene>
    <name evidence="6" type="primary">ugl_2</name>
    <name evidence="7" type="synonym">ugl_3</name>
    <name evidence="11" type="ORF">DWY26_07290</name>
    <name evidence="6" type="ORF">ERS852494_00338</name>
    <name evidence="7" type="ORF">ERS852558_01296</name>
    <name evidence="9" type="ORF">F2Y31_01640</name>
    <name evidence="8" type="ORF">F2Y35_19055</name>
    <name evidence="12" type="ORF">NXW23_04335</name>
    <name evidence="10" type="ORF">Q4469_09660</name>
</gene>